<evidence type="ECO:0000313" key="9">
    <source>
        <dbReference type="Proteomes" id="UP000314616"/>
    </source>
</evidence>
<organism evidence="8 9">
    <name type="scientific">Georgenia yuyongxinii</name>
    <dbReference type="NCBI Taxonomy" id="2589797"/>
    <lineage>
        <taxon>Bacteria</taxon>
        <taxon>Bacillati</taxon>
        <taxon>Actinomycetota</taxon>
        <taxon>Actinomycetes</taxon>
        <taxon>Micrococcales</taxon>
        <taxon>Bogoriellaceae</taxon>
        <taxon>Georgenia</taxon>
    </lineage>
</organism>
<evidence type="ECO:0000256" key="1">
    <source>
        <dbReference type="ARBA" id="ARBA00008857"/>
    </source>
</evidence>
<evidence type="ECO:0000259" key="6">
    <source>
        <dbReference type="PROSITE" id="PS51898"/>
    </source>
</evidence>
<gene>
    <name evidence="8" type="ORF">FE374_09305</name>
</gene>
<dbReference type="GO" id="GO:0006310">
    <property type="term" value="P:DNA recombination"/>
    <property type="evidence" value="ECO:0007669"/>
    <property type="project" value="UniProtKB-KW"/>
</dbReference>
<dbReference type="PROSITE" id="PS51900">
    <property type="entry name" value="CB"/>
    <property type="match status" value="1"/>
</dbReference>
<dbReference type="PANTHER" id="PTHR30349:SF64">
    <property type="entry name" value="PROPHAGE INTEGRASE INTD-RELATED"/>
    <property type="match status" value="1"/>
</dbReference>
<dbReference type="OrthoDB" id="1822491at2"/>
<dbReference type="KEGG" id="gyu:FE374_09305"/>
<keyword evidence="3 5" id="KW-0238">DNA-binding</keyword>
<dbReference type="Gene3D" id="1.10.443.10">
    <property type="entry name" value="Intergrase catalytic core"/>
    <property type="match status" value="1"/>
</dbReference>
<dbReference type="InterPro" id="IPR004107">
    <property type="entry name" value="Integrase_SAM-like_N"/>
</dbReference>
<dbReference type="Pfam" id="PF00589">
    <property type="entry name" value="Phage_integrase"/>
    <property type="match status" value="1"/>
</dbReference>
<dbReference type="SUPFAM" id="SSF56349">
    <property type="entry name" value="DNA breaking-rejoining enzymes"/>
    <property type="match status" value="1"/>
</dbReference>
<proteinExistence type="inferred from homology"/>
<evidence type="ECO:0000313" key="8">
    <source>
        <dbReference type="EMBL" id="QDC24782.1"/>
    </source>
</evidence>
<dbReference type="EMBL" id="CP040915">
    <property type="protein sequence ID" value="QDC24782.1"/>
    <property type="molecule type" value="Genomic_DNA"/>
</dbReference>
<dbReference type="GO" id="GO:0003677">
    <property type="term" value="F:DNA binding"/>
    <property type="evidence" value="ECO:0007669"/>
    <property type="project" value="UniProtKB-UniRule"/>
</dbReference>
<dbReference type="Proteomes" id="UP000314616">
    <property type="component" value="Chromosome"/>
</dbReference>
<evidence type="ECO:0000256" key="4">
    <source>
        <dbReference type="ARBA" id="ARBA00023172"/>
    </source>
</evidence>
<dbReference type="InterPro" id="IPR050090">
    <property type="entry name" value="Tyrosine_recombinase_XerCD"/>
</dbReference>
<dbReference type="CDD" id="cd01189">
    <property type="entry name" value="INT_ICEBs1_C_like"/>
    <property type="match status" value="1"/>
</dbReference>
<evidence type="ECO:0000256" key="2">
    <source>
        <dbReference type="ARBA" id="ARBA00022908"/>
    </source>
</evidence>
<keyword evidence="4" id="KW-0233">DNA recombination</keyword>
<dbReference type="PROSITE" id="PS51898">
    <property type="entry name" value="TYR_RECOMBINASE"/>
    <property type="match status" value="1"/>
</dbReference>
<dbReference type="RefSeq" id="WP_139928469.1">
    <property type="nucleotide sequence ID" value="NZ_CP040915.1"/>
</dbReference>
<feature type="domain" description="Core-binding (CB)" evidence="7">
    <location>
        <begin position="74"/>
        <end position="153"/>
    </location>
</feature>
<evidence type="ECO:0000256" key="5">
    <source>
        <dbReference type="PROSITE-ProRule" id="PRU01248"/>
    </source>
</evidence>
<accession>A0A5B8C6I2</accession>
<dbReference type="PANTHER" id="PTHR30349">
    <property type="entry name" value="PHAGE INTEGRASE-RELATED"/>
    <property type="match status" value="1"/>
</dbReference>
<feature type="domain" description="Tyr recombinase" evidence="6">
    <location>
        <begin position="175"/>
        <end position="362"/>
    </location>
</feature>
<dbReference type="InterPro" id="IPR011010">
    <property type="entry name" value="DNA_brk_join_enz"/>
</dbReference>
<protein>
    <submittedName>
        <fullName evidence="8">Site-specific integrase</fullName>
    </submittedName>
</protein>
<reference evidence="8 9" key="1">
    <citation type="submission" date="2019-05" db="EMBL/GenBank/DDBJ databases">
        <title>Georgenia *** sp. nov., and Georgenia *** sp. nov., isolated from the intestinal contents of plateau pika (Ochotona curzoniae) in the Qinghai-Tibet plateau of China.</title>
        <authorList>
            <person name="Tian Z."/>
        </authorList>
    </citation>
    <scope>NUCLEOTIDE SEQUENCE [LARGE SCALE GENOMIC DNA]</scope>
    <source>
        <strain evidence="8 9">Z443</strain>
    </source>
</reference>
<dbReference type="AlphaFoldDB" id="A0A5B8C6I2"/>
<dbReference type="GO" id="GO:0015074">
    <property type="term" value="P:DNA integration"/>
    <property type="evidence" value="ECO:0007669"/>
    <property type="project" value="UniProtKB-KW"/>
</dbReference>
<dbReference type="InterPro" id="IPR010998">
    <property type="entry name" value="Integrase_recombinase_N"/>
</dbReference>
<dbReference type="Gene3D" id="1.10.150.130">
    <property type="match status" value="1"/>
</dbReference>
<dbReference type="InterPro" id="IPR058717">
    <property type="entry name" value="Phage_L5_Integrase_N"/>
</dbReference>
<name>A0A5B8C6I2_9MICO</name>
<evidence type="ECO:0000256" key="3">
    <source>
        <dbReference type="ARBA" id="ARBA00023125"/>
    </source>
</evidence>
<comment type="similarity">
    <text evidence="1">Belongs to the 'phage' integrase family.</text>
</comment>
<dbReference type="InterPro" id="IPR002104">
    <property type="entry name" value="Integrase_catalytic"/>
</dbReference>
<dbReference type="Pfam" id="PF14659">
    <property type="entry name" value="Phage_int_SAM_3"/>
    <property type="match status" value="1"/>
</dbReference>
<dbReference type="InterPro" id="IPR013762">
    <property type="entry name" value="Integrase-like_cat_sf"/>
</dbReference>
<evidence type="ECO:0000259" key="7">
    <source>
        <dbReference type="PROSITE" id="PS51900"/>
    </source>
</evidence>
<keyword evidence="2" id="KW-0229">DNA integration</keyword>
<dbReference type="Pfam" id="PF26003">
    <property type="entry name" value="Integrase_N_phage"/>
    <property type="match status" value="1"/>
</dbReference>
<dbReference type="InterPro" id="IPR044068">
    <property type="entry name" value="CB"/>
</dbReference>
<sequence length="371" mass="40876">MAAKKRGFGQIRRLPSKRYQAGYTGPDAALHYAPSTFDAREDAEAWLADERRLIAAGTWAPPKARAKAKAEGPMTFGTYAESWLRRRDLKPRTRAHYRRLLDDFILPRFEDVPFAHITPVAVADWHADLGTATGPTYRAHAYSLLRTISLTAVSEDVIDASPCRVRGAGNSKRVKKIEPATLAELEALTKAMPERLRAMVMLAAWCAMRFGELAELRRKDVDLKNGIIRVRRAVVRADGEVIVGTPKSEAGVRDVAIPPHLVPMLKTHIGEHAQWGRDGLLFPNPDGENMASSSLAWHFNKARVAAKRPDLRFHDLRHTGAVLAAQTGATLAELMARLGHSTPAAAMRYQHAAKGRDAEIAALLSKIAEAK</sequence>